<protein>
    <submittedName>
        <fullName evidence="2">Uncharacterized protein</fullName>
    </submittedName>
</protein>
<name>A0A6L6QN05_9BURK</name>
<evidence type="ECO:0000313" key="3">
    <source>
        <dbReference type="Proteomes" id="UP000472320"/>
    </source>
</evidence>
<keyword evidence="1" id="KW-1133">Transmembrane helix</keyword>
<proteinExistence type="predicted"/>
<dbReference type="RefSeq" id="WP_155456177.1">
    <property type="nucleotide sequence ID" value="NZ_WNKX01000020.1"/>
</dbReference>
<sequence>MKTINKSAKETVKEVWQAFVGIGRHFVRTLDHMSWPAIIAMCIMVALFLTILPLVITLFIGVLIAKLAINVFADKKQHG</sequence>
<dbReference type="AlphaFoldDB" id="A0A6L6QN05"/>
<dbReference type="OrthoDB" id="8760040at2"/>
<gene>
    <name evidence="2" type="ORF">GM658_21860</name>
</gene>
<keyword evidence="1" id="KW-0812">Transmembrane</keyword>
<evidence type="ECO:0000313" key="2">
    <source>
        <dbReference type="EMBL" id="MTW13257.1"/>
    </source>
</evidence>
<comment type="caution">
    <text evidence="2">The sequence shown here is derived from an EMBL/GenBank/DDBJ whole genome shotgun (WGS) entry which is preliminary data.</text>
</comment>
<feature type="transmembrane region" description="Helical" evidence="1">
    <location>
        <begin position="38"/>
        <end position="69"/>
    </location>
</feature>
<organism evidence="2 3">
    <name type="scientific">Massilia eburnea</name>
    <dbReference type="NCBI Taxonomy" id="1776165"/>
    <lineage>
        <taxon>Bacteria</taxon>
        <taxon>Pseudomonadati</taxon>
        <taxon>Pseudomonadota</taxon>
        <taxon>Betaproteobacteria</taxon>
        <taxon>Burkholderiales</taxon>
        <taxon>Oxalobacteraceae</taxon>
        <taxon>Telluria group</taxon>
        <taxon>Massilia</taxon>
    </lineage>
</organism>
<accession>A0A6L6QN05</accession>
<keyword evidence="3" id="KW-1185">Reference proteome</keyword>
<dbReference type="EMBL" id="WNKX01000020">
    <property type="protein sequence ID" value="MTW13257.1"/>
    <property type="molecule type" value="Genomic_DNA"/>
</dbReference>
<keyword evidence="1" id="KW-0472">Membrane</keyword>
<dbReference type="Proteomes" id="UP000472320">
    <property type="component" value="Unassembled WGS sequence"/>
</dbReference>
<reference evidence="2 3" key="1">
    <citation type="submission" date="2019-11" db="EMBL/GenBank/DDBJ databases">
        <title>Type strains purchased from KCTC, JCM and DSMZ.</title>
        <authorList>
            <person name="Lu H."/>
        </authorList>
    </citation>
    <scope>NUCLEOTIDE SEQUENCE [LARGE SCALE GENOMIC DNA]</scope>
    <source>
        <strain evidence="2 3">JCM 31587</strain>
    </source>
</reference>
<evidence type="ECO:0000256" key="1">
    <source>
        <dbReference type="SAM" id="Phobius"/>
    </source>
</evidence>